<keyword evidence="9" id="KW-1185">Reference proteome</keyword>
<feature type="transmembrane region" description="Helical" evidence="7">
    <location>
        <begin position="123"/>
        <end position="144"/>
    </location>
</feature>
<evidence type="ECO:0000256" key="2">
    <source>
        <dbReference type="ARBA" id="ARBA00007977"/>
    </source>
</evidence>
<organism evidence="8 9">
    <name type="scientific">Corynebacterium hindlerae</name>
    <dbReference type="NCBI Taxonomy" id="699041"/>
    <lineage>
        <taxon>Bacteria</taxon>
        <taxon>Bacillati</taxon>
        <taxon>Actinomycetota</taxon>
        <taxon>Actinomycetes</taxon>
        <taxon>Mycobacteriales</taxon>
        <taxon>Corynebacteriaceae</taxon>
        <taxon>Corynebacterium</taxon>
    </lineage>
</organism>
<feature type="transmembrane region" description="Helical" evidence="7">
    <location>
        <begin position="6"/>
        <end position="24"/>
    </location>
</feature>
<feature type="transmembrane region" description="Helical" evidence="7">
    <location>
        <begin position="198"/>
        <end position="229"/>
    </location>
</feature>
<sequence>MTTVKSLAPGVGLCVIGAVAAYALDLAFRSTAGFSALILIAIVLGIVVGNVRPVSGALNPGVAFTAKKVLRFGVAILGFSISLATLAHLGPAMLGVVLAIVAGGIGTTYALTKWSSLSREHVLMIGAGCSICGAAAISAVESVLPKRKTEEIASAIAVIVVLGTMMIFAGPLVAWGLGFSPEQGALFIGGATHEVGQVVAGGLMAGVVELAVAIKLGRVLLLAPVVALIGMGGEQKTRWTTLVPVFVQMFILAVLARTFLPIPEVVLDGVDTLRTWLFAAAMFALGTSVTARALLKSGARPFLVGAVVSGVIIVIALLGTQLI</sequence>
<dbReference type="InterPro" id="IPR018383">
    <property type="entry name" value="UPF0324_pro"/>
</dbReference>
<keyword evidence="5 7" id="KW-1133">Transmembrane helix</keyword>
<evidence type="ECO:0000256" key="3">
    <source>
        <dbReference type="ARBA" id="ARBA00022475"/>
    </source>
</evidence>
<feature type="transmembrane region" description="Helical" evidence="7">
    <location>
        <begin position="241"/>
        <end position="260"/>
    </location>
</feature>
<feature type="transmembrane region" description="Helical" evidence="7">
    <location>
        <begin position="156"/>
        <end position="178"/>
    </location>
</feature>
<gene>
    <name evidence="8" type="ORF">HW450_11225</name>
</gene>
<comment type="subcellular location">
    <subcellularLocation>
        <location evidence="1">Cell membrane</location>
        <topology evidence="1">Multi-pass membrane protein</topology>
    </subcellularLocation>
</comment>
<name>A0A7G5FE55_9CORY</name>
<feature type="transmembrane region" description="Helical" evidence="7">
    <location>
        <begin position="69"/>
        <end position="87"/>
    </location>
</feature>
<dbReference type="Proteomes" id="UP000515570">
    <property type="component" value="Chromosome"/>
</dbReference>
<dbReference type="Pfam" id="PF03601">
    <property type="entry name" value="Cons_hypoth698"/>
    <property type="match status" value="1"/>
</dbReference>
<evidence type="ECO:0000256" key="7">
    <source>
        <dbReference type="SAM" id="Phobius"/>
    </source>
</evidence>
<proteinExistence type="inferred from homology"/>
<evidence type="ECO:0000256" key="4">
    <source>
        <dbReference type="ARBA" id="ARBA00022692"/>
    </source>
</evidence>
<feature type="transmembrane region" description="Helical" evidence="7">
    <location>
        <begin position="275"/>
        <end position="295"/>
    </location>
</feature>
<evidence type="ECO:0000313" key="9">
    <source>
        <dbReference type="Proteomes" id="UP000515570"/>
    </source>
</evidence>
<keyword evidence="4 7" id="KW-0812">Transmembrane</keyword>
<dbReference type="GO" id="GO:0005886">
    <property type="term" value="C:plasma membrane"/>
    <property type="evidence" value="ECO:0007669"/>
    <property type="project" value="UniProtKB-SubCell"/>
</dbReference>
<evidence type="ECO:0000256" key="1">
    <source>
        <dbReference type="ARBA" id="ARBA00004651"/>
    </source>
</evidence>
<evidence type="ECO:0000256" key="6">
    <source>
        <dbReference type="ARBA" id="ARBA00023136"/>
    </source>
</evidence>
<dbReference type="PANTHER" id="PTHR30106:SF2">
    <property type="entry name" value="UPF0324 INNER MEMBRANE PROTEIN YEIH"/>
    <property type="match status" value="1"/>
</dbReference>
<dbReference type="EMBL" id="CP059833">
    <property type="protein sequence ID" value="QMV84896.1"/>
    <property type="molecule type" value="Genomic_DNA"/>
</dbReference>
<protein>
    <submittedName>
        <fullName evidence="8">Putative sulfate exporter family transporter</fullName>
    </submittedName>
</protein>
<evidence type="ECO:0000313" key="8">
    <source>
        <dbReference type="EMBL" id="QMV84896.1"/>
    </source>
</evidence>
<dbReference type="RefSeq" id="WP_182385703.1">
    <property type="nucleotide sequence ID" value="NZ_CP059833.1"/>
</dbReference>
<dbReference type="PANTHER" id="PTHR30106">
    <property type="entry name" value="INNER MEMBRANE PROTEIN YEIH-RELATED"/>
    <property type="match status" value="1"/>
</dbReference>
<dbReference type="AlphaFoldDB" id="A0A7G5FE55"/>
<comment type="similarity">
    <text evidence="2">Belongs to the UPF0324 family.</text>
</comment>
<evidence type="ECO:0000256" key="5">
    <source>
        <dbReference type="ARBA" id="ARBA00022989"/>
    </source>
</evidence>
<keyword evidence="6 7" id="KW-0472">Membrane</keyword>
<feature type="transmembrane region" description="Helical" evidence="7">
    <location>
        <begin position="31"/>
        <end position="49"/>
    </location>
</feature>
<reference evidence="8 9" key="1">
    <citation type="submission" date="2020-07" db="EMBL/GenBank/DDBJ databases">
        <title>non toxigenic Corynebacterium sp. nov from a clinical source.</title>
        <authorList>
            <person name="Bernier A.-M."/>
            <person name="Bernard K."/>
        </authorList>
    </citation>
    <scope>NUCLEOTIDE SEQUENCE [LARGE SCALE GENOMIC DNA]</scope>
    <source>
        <strain evidence="9">NML 93-0612</strain>
    </source>
</reference>
<feature type="transmembrane region" description="Helical" evidence="7">
    <location>
        <begin position="302"/>
        <end position="322"/>
    </location>
</feature>
<keyword evidence="3" id="KW-1003">Cell membrane</keyword>
<accession>A0A7G5FE55</accession>